<proteinExistence type="predicted"/>
<organism evidence="5 6">
    <name type="scientific">Rhodobacter capsulatus</name>
    <name type="common">Rhodopseudomonas capsulata</name>
    <dbReference type="NCBI Taxonomy" id="1061"/>
    <lineage>
        <taxon>Bacteria</taxon>
        <taxon>Pseudomonadati</taxon>
        <taxon>Pseudomonadota</taxon>
        <taxon>Alphaproteobacteria</taxon>
        <taxon>Rhodobacterales</taxon>
        <taxon>Rhodobacter group</taxon>
        <taxon>Rhodobacter</taxon>
    </lineage>
</organism>
<name>A0A4U1JLK1_RHOCA</name>
<sequence length="152" mass="16227">MAVFGDVSLPLSERLTASAGLRLTHEDKEFKADFDSLGYDPPSPGMLAACSESGRLSDDFWTGKAALSCEWSPDLTTHASIARGYKSGGNGFYNTFMGFGVPREPVRGSGGSVGGNLLQRHERRTVPDGPSTLWGARARRRRFTACPVTGAG</sequence>
<evidence type="ECO:0000256" key="3">
    <source>
        <dbReference type="ARBA" id="ARBA00023237"/>
    </source>
</evidence>
<dbReference type="OrthoDB" id="9760333at2"/>
<evidence type="ECO:0000259" key="4">
    <source>
        <dbReference type="Pfam" id="PF00593"/>
    </source>
</evidence>
<dbReference type="AlphaFoldDB" id="A0A4U1JLK1"/>
<dbReference type="Gene3D" id="2.40.170.20">
    <property type="entry name" value="TonB-dependent receptor, beta-barrel domain"/>
    <property type="match status" value="1"/>
</dbReference>
<gene>
    <name evidence="5" type="ORF">FBT96_18220</name>
</gene>
<comment type="caution">
    <text evidence="5">The sequence shown here is derived from an EMBL/GenBank/DDBJ whole genome shotgun (WGS) entry which is preliminary data.</text>
</comment>
<accession>A0A4U1JLK1</accession>
<protein>
    <submittedName>
        <fullName evidence="5">TonB-dependent receptor</fullName>
    </submittedName>
</protein>
<dbReference type="InterPro" id="IPR036942">
    <property type="entry name" value="Beta-barrel_TonB_sf"/>
</dbReference>
<keyword evidence="5" id="KW-0675">Receptor</keyword>
<keyword evidence="2" id="KW-0472">Membrane</keyword>
<reference evidence="5 6" key="1">
    <citation type="submission" date="2019-04" db="EMBL/GenBank/DDBJ databases">
        <title>Draft Whole-Genome sequence of the purple photosynthetic bacterium Rhodobacter capsulatus SP108 with an indigenous class A beta-lactamase.</title>
        <authorList>
            <person name="Robertson S."/>
            <person name="Meyer T.E."/>
            <person name="Kyndt J.A."/>
        </authorList>
    </citation>
    <scope>NUCLEOTIDE SEQUENCE [LARGE SCALE GENOMIC DNA]</scope>
    <source>
        <strain evidence="5 6">SP108</strain>
    </source>
</reference>
<evidence type="ECO:0000313" key="5">
    <source>
        <dbReference type="EMBL" id="TKD14460.1"/>
    </source>
</evidence>
<dbReference type="GO" id="GO:0009279">
    <property type="term" value="C:cell outer membrane"/>
    <property type="evidence" value="ECO:0007669"/>
    <property type="project" value="UniProtKB-SubCell"/>
</dbReference>
<dbReference type="EMBL" id="SWJZ01000102">
    <property type="protein sequence ID" value="TKD14460.1"/>
    <property type="molecule type" value="Genomic_DNA"/>
</dbReference>
<dbReference type="InterPro" id="IPR000531">
    <property type="entry name" value="Beta-barrel_TonB"/>
</dbReference>
<evidence type="ECO:0000256" key="2">
    <source>
        <dbReference type="ARBA" id="ARBA00023136"/>
    </source>
</evidence>
<feature type="domain" description="TonB-dependent receptor-like beta-barrel" evidence="4">
    <location>
        <begin position="2"/>
        <end position="116"/>
    </location>
</feature>
<keyword evidence="3" id="KW-0998">Cell outer membrane</keyword>
<evidence type="ECO:0000313" key="6">
    <source>
        <dbReference type="Proteomes" id="UP000310597"/>
    </source>
</evidence>
<dbReference type="Pfam" id="PF00593">
    <property type="entry name" value="TonB_dep_Rec_b-barrel"/>
    <property type="match status" value="1"/>
</dbReference>
<evidence type="ECO:0000256" key="1">
    <source>
        <dbReference type="ARBA" id="ARBA00004442"/>
    </source>
</evidence>
<dbReference type="Proteomes" id="UP000310597">
    <property type="component" value="Unassembled WGS sequence"/>
</dbReference>
<dbReference type="RefSeq" id="WP_136909190.1">
    <property type="nucleotide sequence ID" value="NZ_SWJZ01000102.1"/>
</dbReference>
<dbReference type="SUPFAM" id="SSF56935">
    <property type="entry name" value="Porins"/>
    <property type="match status" value="1"/>
</dbReference>
<comment type="subcellular location">
    <subcellularLocation>
        <location evidence="1">Cell outer membrane</location>
    </subcellularLocation>
</comment>